<dbReference type="InterPro" id="IPR035919">
    <property type="entry name" value="EAL_sf"/>
</dbReference>
<keyword evidence="2" id="KW-0813">Transport</keyword>
<feature type="domain" description="EAL" evidence="9">
    <location>
        <begin position="480"/>
        <end position="734"/>
    </location>
</feature>
<dbReference type="OrthoDB" id="7673416at2"/>
<evidence type="ECO:0000313" key="12">
    <source>
        <dbReference type="Proteomes" id="UP000233491"/>
    </source>
</evidence>
<feature type="transmembrane region" description="Helical" evidence="8">
    <location>
        <begin position="211"/>
        <end position="228"/>
    </location>
</feature>
<dbReference type="PANTHER" id="PTHR33121">
    <property type="entry name" value="CYCLIC DI-GMP PHOSPHODIESTERASE PDEF"/>
    <property type="match status" value="1"/>
</dbReference>
<dbReference type="Gene3D" id="3.20.20.450">
    <property type="entry name" value="EAL domain"/>
    <property type="match status" value="1"/>
</dbReference>
<accession>A0A1I4WN14</accession>
<feature type="transmembrane region" description="Helical" evidence="8">
    <location>
        <begin position="341"/>
        <end position="363"/>
    </location>
</feature>
<keyword evidence="6 8" id="KW-1133">Transmembrane helix</keyword>
<dbReference type="InterPro" id="IPR001633">
    <property type="entry name" value="EAL_dom"/>
</dbReference>
<dbReference type="Proteomes" id="UP000233491">
    <property type="component" value="Unassembled WGS sequence"/>
</dbReference>
<feature type="transmembrane region" description="Helical" evidence="8">
    <location>
        <begin position="61"/>
        <end position="87"/>
    </location>
</feature>
<gene>
    <name evidence="11" type="ORF">CXZ10_21080</name>
</gene>
<evidence type="ECO:0000313" key="11">
    <source>
        <dbReference type="EMBL" id="PKR87199.1"/>
    </source>
</evidence>
<dbReference type="PROSITE" id="PS51105">
    <property type="entry name" value="PTS_EIIC_TYPE_3"/>
    <property type="match status" value="1"/>
</dbReference>
<sequence>MTDEPIADENPVRFTARQPGPASLASATPGNVPFQSRSAPIIDMMARFAAWPLMTALRRALLLSLPLVLVGAFALFVSALTTLPFAGGFPVGAVEAVRAVCATLVDGTFGLVALVLVAGFSHSLATLTGTRADSNPVNPSSVSVVALACFFITVAPDTTERWKEALSSSRGLPAALVVAISASYLFLFLARRPQFRLRLRGLGADPLVGDLFSILPAGMITLTVFAMIRQAQVAFGGPDLTTALSAAISAPFTGAEPSALLVAAHALISQFLWFLGGHGANMMLPVVEQMVAAAGADGPASVVTWSFFSVYGGLGGSGATLCLIVALLYADRDPSTRRLAWLSLLPALVNVNEPLVFGLPLILNPVYAIPFVLTPVLLSLIAYAATAVGLVPVADQAVSWTMPALVSGYLATGSPAGAVLQLVELAVGTLLYLPFVRIAARLRLASNAEAMSRLLAASVSDEVVHGHRLIDLPGTAGRLANALSRDLVDALASSDRLYLQYQPQVSIEERRVFGVEALLRWEHEVYGLIPPSVTVALAEDLQIVDRLGEHVLRLACRQRAAWGKSVADDLIVSVNISPRQLQDADFDLKVLRILAETGLEPSLVELEITESTSLAPATQAIGALLRLRNAGVRIALDDFGMGHTSLHYLRELPLDTVKIDRSLTFTSQGDLNEHVIRSIVALSRTLGLRAVVEGIEQPEQLPRFIDLGCARFQGYLFSRPLESGPCLDYIRANAGAA</sequence>
<feature type="domain" description="PTS EIIC type-3" evidence="10">
    <location>
        <begin position="37"/>
        <end position="435"/>
    </location>
</feature>
<keyword evidence="7 8" id="KW-0472">Membrane</keyword>
<evidence type="ECO:0000256" key="3">
    <source>
        <dbReference type="ARBA" id="ARBA00022475"/>
    </source>
</evidence>
<dbReference type="GO" id="GO:0005886">
    <property type="term" value="C:plasma membrane"/>
    <property type="evidence" value="ECO:0007669"/>
    <property type="project" value="UniProtKB-SubCell"/>
</dbReference>
<dbReference type="Pfam" id="PF00563">
    <property type="entry name" value="EAL"/>
    <property type="match status" value="1"/>
</dbReference>
<organism evidence="11 12">
    <name type="scientific">Pleomorphomonas diazotrophica</name>
    <dbReference type="NCBI Taxonomy" id="1166257"/>
    <lineage>
        <taxon>Bacteria</taxon>
        <taxon>Pseudomonadati</taxon>
        <taxon>Pseudomonadota</taxon>
        <taxon>Alphaproteobacteria</taxon>
        <taxon>Hyphomicrobiales</taxon>
        <taxon>Pleomorphomonadaceae</taxon>
        <taxon>Pleomorphomonas</taxon>
    </lineage>
</organism>
<feature type="transmembrane region" description="Helical" evidence="8">
    <location>
        <begin position="406"/>
        <end position="433"/>
    </location>
</feature>
<feature type="transmembrane region" description="Helical" evidence="8">
    <location>
        <begin position="171"/>
        <end position="191"/>
    </location>
</feature>
<feature type="transmembrane region" description="Helical" evidence="8">
    <location>
        <begin position="308"/>
        <end position="329"/>
    </location>
</feature>
<dbReference type="AlphaFoldDB" id="A0A1I4WN14"/>
<dbReference type="PROSITE" id="PS50883">
    <property type="entry name" value="EAL"/>
    <property type="match status" value="1"/>
</dbReference>
<dbReference type="GO" id="GO:0009401">
    <property type="term" value="P:phosphoenolpyruvate-dependent sugar phosphotransferase system"/>
    <property type="evidence" value="ECO:0007669"/>
    <property type="project" value="InterPro"/>
</dbReference>
<dbReference type="SUPFAM" id="SSF141868">
    <property type="entry name" value="EAL domain-like"/>
    <property type="match status" value="1"/>
</dbReference>
<evidence type="ECO:0000259" key="10">
    <source>
        <dbReference type="PROSITE" id="PS51105"/>
    </source>
</evidence>
<evidence type="ECO:0000256" key="2">
    <source>
        <dbReference type="ARBA" id="ARBA00022448"/>
    </source>
</evidence>
<evidence type="ECO:0000256" key="8">
    <source>
        <dbReference type="SAM" id="Phobius"/>
    </source>
</evidence>
<comment type="caution">
    <text evidence="11">The sequence shown here is derived from an EMBL/GenBank/DDBJ whole genome shotgun (WGS) entry which is preliminary data.</text>
</comment>
<dbReference type="SMART" id="SM00052">
    <property type="entry name" value="EAL"/>
    <property type="match status" value="1"/>
</dbReference>
<dbReference type="GO" id="GO:0008982">
    <property type="term" value="F:protein-N(PI)-phosphohistidine-sugar phosphotransferase activity"/>
    <property type="evidence" value="ECO:0007669"/>
    <property type="project" value="InterPro"/>
</dbReference>
<dbReference type="CDD" id="cd01948">
    <property type="entry name" value="EAL"/>
    <property type="match status" value="1"/>
</dbReference>
<evidence type="ECO:0000256" key="7">
    <source>
        <dbReference type="ARBA" id="ARBA00023136"/>
    </source>
</evidence>
<evidence type="ECO:0000259" key="9">
    <source>
        <dbReference type="PROSITE" id="PS50883"/>
    </source>
</evidence>
<evidence type="ECO:0000256" key="5">
    <source>
        <dbReference type="ARBA" id="ARBA00022692"/>
    </source>
</evidence>
<name>A0A1I4WN14_9HYPH</name>
<dbReference type="InterPro" id="IPR003352">
    <property type="entry name" value="PTS_EIIC"/>
</dbReference>
<comment type="subcellular location">
    <subcellularLocation>
        <location evidence="1">Cell membrane</location>
        <topology evidence="1">Multi-pass membrane protein</topology>
    </subcellularLocation>
</comment>
<proteinExistence type="predicted"/>
<keyword evidence="5 8" id="KW-0812">Transmembrane</keyword>
<dbReference type="PANTHER" id="PTHR33121:SF70">
    <property type="entry name" value="SIGNALING PROTEIN YKOW"/>
    <property type="match status" value="1"/>
</dbReference>
<feature type="transmembrane region" description="Helical" evidence="8">
    <location>
        <begin position="369"/>
        <end position="394"/>
    </location>
</feature>
<feature type="transmembrane region" description="Helical" evidence="8">
    <location>
        <begin position="140"/>
        <end position="159"/>
    </location>
</feature>
<keyword evidence="12" id="KW-1185">Reference proteome</keyword>
<keyword evidence="4" id="KW-0762">Sugar transport</keyword>
<evidence type="ECO:0000256" key="6">
    <source>
        <dbReference type="ARBA" id="ARBA00022989"/>
    </source>
</evidence>
<dbReference type="Pfam" id="PF02378">
    <property type="entry name" value="PTS_EIIC"/>
    <property type="match status" value="1"/>
</dbReference>
<dbReference type="RefSeq" id="WP_101291345.1">
    <property type="nucleotide sequence ID" value="NZ_FOUQ01000019.1"/>
</dbReference>
<feature type="transmembrane region" description="Helical" evidence="8">
    <location>
        <begin position="99"/>
        <end position="120"/>
    </location>
</feature>
<dbReference type="GO" id="GO:0071111">
    <property type="term" value="F:cyclic-guanylate-specific phosphodiesterase activity"/>
    <property type="evidence" value="ECO:0007669"/>
    <property type="project" value="InterPro"/>
</dbReference>
<evidence type="ECO:0000256" key="1">
    <source>
        <dbReference type="ARBA" id="ARBA00004651"/>
    </source>
</evidence>
<dbReference type="InterPro" id="IPR004501">
    <property type="entry name" value="PTS_EIIC_3"/>
</dbReference>
<protein>
    <submittedName>
        <fullName evidence="11">PTS lactose transporter subunit IIC</fullName>
    </submittedName>
</protein>
<keyword evidence="3" id="KW-1003">Cell membrane</keyword>
<dbReference type="EMBL" id="PJNW01000024">
    <property type="protein sequence ID" value="PKR87199.1"/>
    <property type="molecule type" value="Genomic_DNA"/>
</dbReference>
<reference evidence="11 12" key="1">
    <citation type="submission" date="2017-12" db="EMBL/GenBank/DDBJ databases">
        <title>Anaerobic carbon monoxide metabolism by Pleomorphomonas carboxyditropha sp. nov., a new mesophilic hydrogenogenic carboxidotroph.</title>
        <authorList>
            <person name="Esquivel-Elizondo S."/>
            <person name="Krajmalnik-Brown R."/>
        </authorList>
    </citation>
    <scope>NUCLEOTIDE SEQUENCE [LARGE SCALE GENOMIC DNA]</scope>
    <source>
        <strain evidence="11 12">R5-392</strain>
    </source>
</reference>
<evidence type="ECO:0000256" key="4">
    <source>
        <dbReference type="ARBA" id="ARBA00022597"/>
    </source>
</evidence>
<dbReference type="InterPro" id="IPR050706">
    <property type="entry name" value="Cyclic-di-GMP_PDE-like"/>
</dbReference>